<dbReference type="InterPro" id="IPR013078">
    <property type="entry name" value="His_Pase_superF_clade-1"/>
</dbReference>
<dbReference type="Gene3D" id="3.40.50.300">
    <property type="entry name" value="P-loop containing nucleotide triphosphate hydrolases"/>
    <property type="match status" value="2"/>
</dbReference>
<evidence type="ECO:0000256" key="3">
    <source>
        <dbReference type="ARBA" id="ARBA00022840"/>
    </source>
</evidence>
<keyword evidence="2" id="KW-0547">Nucleotide-binding</keyword>
<dbReference type="PROSITE" id="PS00175">
    <property type="entry name" value="PG_MUTASE"/>
    <property type="match status" value="2"/>
</dbReference>
<dbReference type="GO" id="GO:0004331">
    <property type="term" value="F:fructose-2,6-bisphosphate 2-phosphatase activity"/>
    <property type="evidence" value="ECO:0007669"/>
    <property type="project" value="TreeGrafter"/>
</dbReference>
<gene>
    <name evidence="7" type="ORF">SEV965_LOCUS21224</name>
</gene>
<dbReference type="InterPro" id="IPR013079">
    <property type="entry name" value="6Phosfructo_kin"/>
</dbReference>
<dbReference type="GO" id="GO:0005829">
    <property type="term" value="C:cytosol"/>
    <property type="evidence" value="ECO:0007669"/>
    <property type="project" value="TreeGrafter"/>
</dbReference>
<dbReference type="FunFam" id="3.40.50.300:FF:000644">
    <property type="entry name" value="GpmB, Fructose-2,6-bisphosphatase"/>
    <property type="match status" value="1"/>
</dbReference>
<comment type="similarity">
    <text evidence="1">In the C-terminal section; belongs to the phosphoglycerate mutase family.</text>
</comment>
<comment type="caution">
    <text evidence="7">The sequence shown here is derived from an EMBL/GenBank/DDBJ whole genome shotgun (WGS) entry which is preliminary data.</text>
</comment>
<organism evidence="7 8">
    <name type="scientific">Rotaria sordida</name>
    <dbReference type="NCBI Taxonomy" id="392033"/>
    <lineage>
        <taxon>Eukaryota</taxon>
        <taxon>Metazoa</taxon>
        <taxon>Spiralia</taxon>
        <taxon>Gnathifera</taxon>
        <taxon>Rotifera</taxon>
        <taxon>Eurotatoria</taxon>
        <taxon>Bdelloidea</taxon>
        <taxon>Philodinida</taxon>
        <taxon>Philodinidae</taxon>
        <taxon>Rotaria</taxon>
    </lineage>
</organism>
<keyword evidence="3" id="KW-0067">ATP-binding</keyword>
<dbReference type="GO" id="GO:0006003">
    <property type="term" value="P:fructose 2,6-bisphosphate metabolic process"/>
    <property type="evidence" value="ECO:0007669"/>
    <property type="project" value="InterPro"/>
</dbReference>
<dbReference type="SMART" id="SM00855">
    <property type="entry name" value="PGAM"/>
    <property type="match status" value="2"/>
</dbReference>
<dbReference type="Gene3D" id="3.40.50.1240">
    <property type="entry name" value="Phosphoglycerate mutase-like"/>
    <property type="match status" value="2"/>
</dbReference>
<dbReference type="GO" id="GO:0006000">
    <property type="term" value="P:fructose metabolic process"/>
    <property type="evidence" value="ECO:0007669"/>
    <property type="project" value="InterPro"/>
</dbReference>
<dbReference type="Pfam" id="PF00300">
    <property type="entry name" value="His_Phos_1"/>
    <property type="match status" value="2"/>
</dbReference>
<dbReference type="InterPro" id="IPR027417">
    <property type="entry name" value="P-loop_NTPase"/>
</dbReference>
<reference evidence="7" key="1">
    <citation type="submission" date="2021-02" db="EMBL/GenBank/DDBJ databases">
        <authorList>
            <person name="Nowell W R."/>
        </authorList>
    </citation>
    <scope>NUCLEOTIDE SEQUENCE</scope>
</reference>
<evidence type="ECO:0000313" key="7">
    <source>
        <dbReference type="EMBL" id="CAF1202473.1"/>
    </source>
</evidence>
<dbReference type="Pfam" id="PF01591">
    <property type="entry name" value="6PF2K"/>
    <property type="match status" value="2"/>
</dbReference>
<feature type="binding site" evidence="4">
    <location>
        <begin position="593"/>
        <end position="600"/>
    </location>
    <ligand>
        <name>substrate</name>
    </ligand>
</feature>
<evidence type="ECO:0000256" key="1">
    <source>
        <dbReference type="ARBA" id="ARBA00008408"/>
    </source>
</evidence>
<dbReference type="SUPFAM" id="SSF53254">
    <property type="entry name" value="Phosphoglycerate mutase-like"/>
    <property type="match status" value="2"/>
</dbReference>
<dbReference type="PANTHER" id="PTHR10606">
    <property type="entry name" value="6-PHOSPHOFRUCTO-2-KINASE/FRUCTOSE-2,6-BISPHOSPHATASE"/>
    <property type="match status" value="1"/>
</dbReference>
<evidence type="ECO:0000256" key="2">
    <source>
        <dbReference type="ARBA" id="ARBA00022741"/>
    </source>
</evidence>
<dbReference type="CDD" id="cd07067">
    <property type="entry name" value="HP_PGM_like"/>
    <property type="match status" value="2"/>
</dbReference>
<evidence type="ECO:0000313" key="8">
    <source>
        <dbReference type="Proteomes" id="UP000663889"/>
    </source>
</evidence>
<feature type="domain" description="6-phosphofructo-2-kinase" evidence="6">
    <location>
        <begin position="502"/>
        <end position="584"/>
    </location>
</feature>
<dbReference type="FunFam" id="3.40.50.1240:FF:000001">
    <property type="entry name" value="6-phosphofructo-2-kinase/fructose-2, 6-bisphosphatase 3 isoform 2"/>
    <property type="match status" value="1"/>
</dbReference>
<proteinExistence type="inferred from homology"/>
<feature type="domain" description="6-phosphofructo-2-kinase" evidence="6">
    <location>
        <begin position="71"/>
        <end position="286"/>
    </location>
</feature>
<evidence type="ECO:0000256" key="5">
    <source>
        <dbReference type="SAM" id="MobiDB-lite"/>
    </source>
</evidence>
<protein>
    <recommendedName>
        <fullName evidence="6">6-phosphofructo-2-kinase domain-containing protein</fullName>
    </recommendedName>
</protein>
<evidence type="ECO:0000259" key="6">
    <source>
        <dbReference type="Pfam" id="PF01591"/>
    </source>
</evidence>
<dbReference type="PANTHER" id="PTHR10606:SF44">
    <property type="entry name" value="6-PHOSPHOFRUCTO 2-KINASE_FRUCTOSE 2,6-BISPHOSPHATASE LONG FORM"/>
    <property type="match status" value="1"/>
</dbReference>
<name>A0A814WJT1_9BILA</name>
<dbReference type="Proteomes" id="UP000663889">
    <property type="component" value="Unassembled WGS sequence"/>
</dbReference>
<sequence>MEKSEKMENKLDTKGREEPKTGRLVDAKQRRKKMHQAKVLNNEIHAWRNDHSIVNRRNPGVFKQMSQACRDRLVQTPTVIMMVGLPARGKTYMARKLARYLHWIGIKTKVFNVGDYRRDAVKVYTGNEFFNPDNTEAVAIRNLCAQNALEDMCNYLQNQGEVAIFDATNTTRERRRTIYNYCTEVCCFRVFFVESICNSPEVIQANIREVKLKSPDYKNVSEEEAVEDFLLRIELYVKQYEPIDDKITEKHYSFIKIYNCGERFLVHKIRGIIQSRVVYFLMNMHVLQRTIYLTRHGESEMNVEQRIGGDSPLSPAGITYTEVLAQYIANENIKDLIVWTSARQQAIDTAAKINAPTEPLKALNGLNPGMFEGLTYREVAERYPEEFAARDRSKYYYRYPGGESYHDLVARLEPVIMELERAENLLVICHQAVARCILAYFLDKDPEHLPYIKVPLHTVIKLTPMAYGCMMESIPLSVEAVNTHRSKPKNCDPHRPVAEALNEFLEEVKLKSPDYKNVSEEEAVEDFLLRLELYVKQYEPIDDKITEKHYSFIKIYNCGERFLVHKIRGTIQSRVVYFLMNMHVLQRTIYLTRHGESEMNVEQRIGGDSPLSPAGITYTEVLAQYIANENIKDLIVWTSARQQAIDTAAKINAPTESLKALNGINPGMFEGLTYREVAERYPEEFAARDRSKYYYRSPGGESYHDLVARLEPVIMELERAENLLGICHQAVARCILAYFLDKDPGM</sequence>
<dbReference type="InterPro" id="IPR003094">
    <property type="entry name" value="6Pfruct_kin"/>
</dbReference>
<feature type="region of interest" description="Disordered" evidence="5">
    <location>
        <begin position="1"/>
        <end position="24"/>
    </location>
</feature>
<dbReference type="GO" id="GO:0005524">
    <property type="term" value="F:ATP binding"/>
    <property type="evidence" value="ECO:0007669"/>
    <property type="project" value="UniProtKB-KW"/>
</dbReference>
<dbReference type="EMBL" id="CAJNOU010001426">
    <property type="protein sequence ID" value="CAF1202473.1"/>
    <property type="molecule type" value="Genomic_DNA"/>
</dbReference>
<dbReference type="InterPro" id="IPR001345">
    <property type="entry name" value="PG/BPGM_mutase_AS"/>
</dbReference>
<dbReference type="SUPFAM" id="SSF52540">
    <property type="entry name" value="P-loop containing nucleoside triphosphate hydrolases"/>
    <property type="match status" value="2"/>
</dbReference>
<dbReference type="PRINTS" id="PR00991">
    <property type="entry name" value="6PFRUCTKNASE"/>
</dbReference>
<accession>A0A814WJT1</accession>
<dbReference type="AlphaFoldDB" id="A0A814WJT1"/>
<dbReference type="InterPro" id="IPR029033">
    <property type="entry name" value="His_PPase_superfam"/>
</dbReference>
<dbReference type="GO" id="GO:0003873">
    <property type="term" value="F:6-phosphofructo-2-kinase activity"/>
    <property type="evidence" value="ECO:0007669"/>
    <property type="project" value="InterPro"/>
</dbReference>
<evidence type="ECO:0000256" key="4">
    <source>
        <dbReference type="PIRSR" id="PIRSR613078-2"/>
    </source>
</evidence>